<evidence type="ECO:0000313" key="5">
    <source>
        <dbReference type="Proteomes" id="UP000053558"/>
    </source>
</evidence>
<protein>
    <submittedName>
        <fullName evidence="4">Actin-like ATPase domain-containing protein</fullName>
    </submittedName>
</protein>
<keyword evidence="1" id="KW-0547">Nucleotide-binding</keyword>
<dbReference type="Gene3D" id="2.60.34.10">
    <property type="entry name" value="Substrate Binding Domain Of DNAk, Chain A, domain 1"/>
    <property type="match status" value="1"/>
</dbReference>
<feature type="region of interest" description="Disordered" evidence="3">
    <location>
        <begin position="559"/>
        <end position="581"/>
    </location>
</feature>
<dbReference type="GO" id="GO:0005524">
    <property type="term" value="F:ATP binding"/>
    <property type="evidence" value="ECO:0007669"/>
    <property type="project" value="UniProtKB-KW"/>
</dbReference>
<evidence type="ECO:0000256" key="3">
    <source>
        <dbReference type="SAM" id="MobiDB-lite"/>
    </source>
</evidence>
<dbReference type="Proteomes" id="UP000053558">
    <property type="component" value="Unassembled WGS sequence"/>
</dbReference>
<dbReference type="InterPro" id="IPR043129">
    <property type="entry name" value="ATPase_NBD"/>
</dbReference>
<dbReference type="SUPFAM" id="SSF53067">
    <property type="entry name" value="Actin-like ATPase domain"/>
    <property type="match status" value="2"/>
</dbReference>
<dbReference type="KEGG" id="cput:CONPUDRAFT_65399"/>
<dbReference type="PRINTS" id="PR00301">
    <property type="entry name" value="HEATSHOCK70"/>
</dbReference>
<evidence type="ECO:0000256" key="2">
    <source>
        <dbReference type="ARBA" id="ARBA00022840"/>
    </source>
</evidence>
<dbReference type="Gene3D" id="3.30.420.40">
    <property type="match status" value="2"/>
</dbReference>
<dbReference type="InterPro" id="IPR029047">
    <property type="entry name" value="HSP70_peptide-bd_sf"/>
</dbReference>
<dbReference type="RefSeq" id="XP_007773781.1">
    <property type="nucleotide sequence ID" value="XM_007775591.1"/>
</dbReference>
<proteinExistence type="predicted"/>
<dbReference type="Gene3D" id="3.30.30.30">
    <property type="match status" value="1"/>
</dbReference>
<dbReference type="PANTHER" id="PTHR45639:SF32">
    <property type="entry name" value="HEAT SHOCK PROTEIN PDR13"/>
    <property type="match status" value="1"/>
</dbReference>
<feature type="compositionally biased region" description="Acidic residues" evidence="3">
    <location>
        <begin position="563"/>
        <end position="578"/>
    </location>
</feature>
<dbReference type="PANTHER" id="PTHR45639">
    <property type="entry name" value="HSC70CB, ISOFORM G-RELATED"/>
    <property type="match status" value="1"/>
</dbReference>
<dbReference type="Pfam" id="PF00012">
    <property type="entry name" value="HSP70"/>
    <property type="match status" value="2"/>
</dbReference>
<dbReference type="GO" id="GO:0005634">
    <property type="term" value="C:nucleus"/>
    <property type="evidence" value="ECO:0007669"/>
    <property type="project" value="TreeGrafter"/>
</dbReference>
<keyword evidence="2" id="KW-0067">ATP-binding</keyword>
<feature type="region of interest" description="Disordered" evidence="3">
    <location>
        <begin position="128"/>
        <end position="147"/>
    </location>
</feature>
<dbReference type="AlphaFoldDB" id="A0A5M3MB19"/>
<evidence type="ECO:0000313" key="4">
    <source>
        <dbReference type="EMBL" id="EIW75841.1"/>
    </source>
</evidence>
<organism evidence="4 5">
    <name type="scientific">Coniophora puteana (strain RWD-64-598)</name>
    <name type="common">Brown rot fungus</name>
    <dbReference type="NCBI Taxonomy" id="741705"/>
    <lineage>
        <taxon>Eukaryota</taxon>
        <taxon>Fungi</taxon>
        <taxon>Dikarya</taxon>
        <taxon>Basidiomycota</taxon>
        <taxon>Agaricomycotina</taxon>
        <taxon>Agaricomycetes</taxon>
        <taxon>Agaricomycetidae</taxon>
        <taxon>Boletales</taxon>
        <taxon>Coniophorineae</taxon>
        <taxon>Coniophoraceae</taxon>
        <taxon>Coniophora</taxon>
    </lineage>
</organism>
<dbReference type="Gene3D" id="3.90.640.10">
    <property type="entry name" value="Actin, Chain A, domain 4"/>
    <property type="match status" value="1"/>
</dbReference>
<dbReference type="FunFam" id="3.90.640.10:FF:000021">
    <property type="entry name" value="Heat shock protein 14"/>
    <property type="match status" value="1"/>
</dbReference>
<evidence type="ECO:0000256" key="1">
    <source>
        <dbReference type="ARBA" id="ARBA00022741"/>
    </source>
</evidence>
<sequence>MAAPNGSIPNGSAAAGDTGAPAVVGINFGNSYASIARGLAECIANEDGERQIACAVAFQGEEMYLGNQAKHQLVKNSQNTITGFRNLLGKKFSEIPQSQIALSAPVIQHPTEPDVPAYRVQVLQPAPSPLPKSAAHTPAASNVATPRSEPISAERILSVSEVTTIFLKSLLQSAEDFLGKKVSGAVISVPAWFDTPARAALSKAAEDAGITVLQLLDEAGAISVCTIARDADLEKDDAASKEDPTPADRTALIVDIGASALELALISLSSGLSTTLHTSTVSDGSVGGDALDSALIRFFAKDFTKKTKAPLSVAPSTEPQDKRAEAKLRLAVEHTKRTLSASPGAATCSVESLKDGLDYTGSINRMRFDMEARAVYTAIGRSISKLLEEAGVDGYAVDEVVYVGGSACLPGVDESIADVFREDVRTPFKAGTVVGGGSGDPTTVLARGCALQAELLTNIASAGGEKVDEITGSFASGSEHTQVKTTSRTIGLLVPVAAESAEGSIAELGGVFVPLVRKETPLPARRRNVFAFAISPDNARVGFELWEVAEGIKIDRIKLPAPEPEEGEEPEEEEDEYEEVKSVTLAKEKYLGSVVLEDVKGSKEAKVEVTVSVSQEGKVEVKAREVAEGGKETSLSVGA</sequence>
<comment type="caution">
    <text evidence="4">The sequence shown here is derived from an EMBL/GenBank/DDBJ whole genome shotgun (WGS) entry which is preliminary data.</text>
</comment>
<keyword evidence="5" id="KW-1185">Reference proteome</keyword>
<dbReference type="EMBL" id="JH711587">
    <property type="protein sequence ID" value="EIW75841.1"/>
    <property type="molecule type" value="Genomic_DNA"/>
</dbReference>
<dbReference type="OMA" id="NAHNTIT"/>
<dbReference type="GO" id="GO:0140662">
    <property type="term" value="F:ATP-dependent protein folding chaperone"/>
    <property type="evidence" value="ECO:0007669"/>
    <property type="project" value="InterPro"/>
</dbReference>
<reference evidence="5" key="1">
    <citation type="journal article" date="2012" name="Science">
        <title>The Paleozoic origin of enzymatic lignin decomposition reconstructed from 31 fungal genomes.</title>
        <authorList>
            <person name="Floudas D."/>
            <person name="Binder M."/>
            <person name="Riley R."/>
            <person name="Barry K."/>
            <person name="Blanchette R.A."/>
            <person name="Henrissat B."/>
            <person name="Martinez A.T."/>
            <person name="Otillar R."/>
            <person name="Spatafora J.W."/>
            <person name="Yadav J.S."/>
            <person name="Aerts A."/>
            <person name="Benoit I."/>
            <person name="Boyd A."/>
            <person name="Carlson A."/>
            <person name="Copeland A."/>
            <person name="Coutinho P.M."/>
            <person name="de Vries R.P."/>
            <person name="Ferreira P."/>
            <person name="Findley K."/>
            <person name="Foster B."/>
            <person name="Gaskell J."/>
            <person name="Glotzer D."/>
            <person name="Gorecki P."/>
            <person name="Heitman J."/>
            <person name="Hesse C."/>
            <person name="Hori C."/>
            <person name="Igarashi K."/>
            <person name="Jurgens J.A."/>
            <person name="Kallen N."/>
            <person name="Kersten P."/>
            <person name="Kohler A."/>
            <person name="Kuees U."/>
            <person name="Kumar T.K.A."/>
            <person name="Kuo A."/>
            <person name="LaButti K."/>
            <person name="Larrondo L.F."/>
            <person name="Lindquist E."/>
            <person name="Ling A."/>
            <person name="Lombard V."/>
            <person name="Lucas S."/>
            <person name="Lundell T."/>
            <person name="Martin R."/>
            <person name="McLaughlin D.J."/>
            <person name="Morgenstern I."/>
            <person name="Morin E."/>
            <person name="Murat C."/>
            <person name="Nagy L.G."/>
            <person name="Nolan M."/>
            <person name="Ohm R.A."/>
            <person name="Patyshakuliyeva A."/>
            <person name="Rokas A."/>
            <person name="Ruiz-Duenas F.J."/>
            <person name="Sabat G."/>
            <person name="Salamov A."/>
            <person name="Samejima M."/>
            <person name="Schmutz J."/>
            <person name="Slot J.C."/>
            <person name="St John F."/>
            <person name="Stenlid J."/>
            <person name="Sun H."/>
            <person name="Sun S."/>
            <person name="Syed K."/>
            <person name="Tsang A."/>
            <person name="Wiebenga A."/>
            <person name="Young D."/>
            <person name="Pisabarro A."/>
            <person name="Eastwood D.C."/>
            <person name="Martin F."/>
            <person name="Cullen D."/>
            <person name="Grigoriev I.V."/>
            <person name="Hibbett D.S."/>
        </authorList>
    </citation>
    <scope>NUCLEOTIDE SEQUENCE [LARGE SCALE GENOMIC DNA]</scope>
    <source>
        <strain evidence="5">RWD-64-598 SS2</strain>
    </source>
</reference>
<dbReference type="GO" id="GO:0005829">
    <property type="term" value="C:cytosol"/>
    <property type="evidence" value="ECO:0007669"/>
    <property type="project" value="TreeGrafter"/>
</dbReference>
<dbReference type="OrthoDB" id="29851at2759"/>
<dbReference type="GeneID" id="19208419"/>
<name>A0A5M3MB19_CONPW</name>
<gene>
    <name evidence="4" type="ORF">CONPUDRAFT_65399</name>
</gene>
<accession>A0A5M3MB19</accession>
<dbReference type="InterPro" id="IPR013126">
    <property type="entry name" value="Hsp_70_fam"/>
</dbReference>
<dbReference type="SUPFAM" id="SSF100920">
    <property type="entry name" value="Heat shock protein 70kD (HSP70), peptide-binding domain"/>
    <property type="match status" value="1"/>
</dbReference>